<dbReference type="Pfam" id="PF13966">
    <property type="entry name" value="zf-RVT"/>
    <property type="match status" value="1"/>
</dbReference>
<evidence type="ECO:0000313" key="3">
    <source>
        <dbReference type="EMBL" id="KAL0408314.1"/>
    </source>
</evidence>
<reference evidence="3" key="2">
    <citation type="journal article" date="2024" name="Plant">
        <title>Genomic evolution and insights into agronomic trait innovations of Sesamum species.</title>
        <authorList>
            <person name="Miao H."/>
            <person name="Wang L."/>
            <person name="Qu L."/>
            <person name="Liu H."/>
            <person name="Sun Y."/>
            <person name="Le M."/>
            <person name="Wang Q."/>
            <person name="Wei S."/>
            <person name="Zheng Y."/>
            <person name="Lin W."/>
            <person name="Duan Y."/>
            <person name="Cao H."/>
            <person name="Xiong S."/>
            <person name="Wang X."/>
            <person name="Wei L."/>
            <person name="Li C."/>
            <person name="Ma Q."/>
            <person name="Ju M."/>
            <person name="Zhao R."/>
            <person name="Li G."/>
            <person name="Mu C."/>
            <person name="Tian Q."/>
            <person name="Mei H."/>
            <person name="Zhang T."/>
            <person name="Gao T."/>
            <person name="Zhang H."/>
        </authorList>
    </citation>
    <scope>NUCLEOTIDE SEQUENCE</scope>
    <source>
        <strain evidence="3">G02</strain>
    </source>
</reference>
<dbReference type="InterPro" id="IPR026960">
    <property type="entry name" value="RVT-Znf"/>
</dbReference>
<comment type="caution">
    <text evidence="3">The sequence shown here is derived from an EMBL/GenBank/DDBJ whole genome shotgun (WGS) entry which is preliminary data.</text>
</comment>
<feature type="domain" description="Reverse transcriptase zinc-binding" evidence="2">
    <location>
        <begin position="115"/>
        <end position="183"/>
    </location>
</feature>
<evidence type="ECO:0000259" key="1">
    <source>
        <dbReference type="Pfam" id="PF13456"/>
    </source>
</evidence>
<dbReference type="Pfam" id="PF13456">
    <property type="entry name" value="RVT_3"/>
    <property type="match status" value="1"/>
</dbReference>
<dbReference type="AlphaFoldDB" id="A0AAW2TUU1"/>
<protein>
    <submittedName>
        <fullName evidence="3">Ribonuclease H protein</fullName>
    </submittedName>
</protein>
<gene>
    <name evidence="3" type="ORF">Sradi_1765800</name>
</gene>
<feature type="domain" description="RNase H type-1" evidence="1">
    <location>
        <begin position="246"/>
        <end position="322"/>
    </location>
</feature>
<dbReference type="PANTHER" id="PTHR47074:SF48">
    <property type="entry name" value="POLYNUCLEOTIDYL TRANSFERASE, RIBONUCLEASE H-LIKE SUPERFAMILY PROTEIN"/>
    <property type="match status" value="1"/>
</dbReference>
<organism evidence="3">
    <name type="scientific">Sesamum radiatum</name>
    <name type="common">Black benniseed</name>
    <dbReference type="NCBI Taxonomy" id="300843"/>
    <lineage>
        <taxon>Eukaryota</taxon>
        <taxon>Viridiplantae</taxon>
        <taxon>Streptophyta</taxon>
        <taxon>Embryophyta</taxon>
        <taxon>Tracheophyta</taxon>
        <taxon>Spermatophyta</taxon>
        <taxon>Magnoliopsida</taxon>
        <taxon>eudicotyledons</taxon>
        <taxon>Gunneridae</taxon>
        <taxon>Pentapetalae</taxon>
        <taxon>asterids</taxon>
        <taxon>lamiids</taxon>
        <taxon>Lamiales</taxon>
        <taxon>Pedaliaceae</taxon>
        <taxon>Sesamum</taxon>
    </lineage>
</organism>
<dbReference type="EMBL" id="JACGWJ010000007">
    <property type="protein sequence ID" value="KAL0408314.1"/>
    <property type="molecule type" value="Genomic_DNA"/>
</dbReference>
<reference evidence="3" key="1">
    <citation type="submission" date="2020-06" db="EMBL/GenBank/DDBJ databases">
        <authorList>
            <person name="Li T."/>
            <person name="Hu X."/>
            <person name="Zhang T."/>
            <person name="Song X."/>
            <person name="Zhang H."/>
            <person name="Dai N."/>
            <person name="Sheng W."/>
            <person name="Hou X."/>
            <person name="Wei L."/>
        </authorList>
    </citation>
    <scope>NUCLEOTIDE SEQUENCE</scope>
    <source>
        <strain evidence="3">G02</strain>
        <tissue evidence="3">Leaf</tissue>
    </source>
</reference>
<dbReference type="GO" id="GO:0004523">
    <property type="term" value="F:RNA-DNA hybrid ribonuclease activity"/>
    <property type="evidence" value="ECO:0007669"/>
    <property type="project" value="InterPro"/>
</dbReference>
<dbReference type="GO" id="GO:0003676">
    <property type="term" value="F:nucleic acid binding"/>
    <property type="evidence" value="ECO:0007669"/>
    <property type="project" value="InterPro"/>
</dbReference>
<dbReference type="InterPro" id="IPR052929">
    <property type="entry name" value="RNase_H-like_EbsB-rel"/>
</dbReference>
<proteinExistence type="predicted"/>
<accession>A0AAW2TUU1</accession>
<dbReference type="InterPro" id="IPR002156">
    <property type="entry name" value="RNaseH_domain"/>
</dbReference>
<evidence type="ECO:0000259" key="2">
    <source>
        <dbReference type="Pfam" id="PF13966"/>
    </source>
</evidence>
<sequence length="336" mass="38502">MLAKQGWRILTNPNLLLSKILKARYFPKVDFMQAKKGYNSSYTWRSILEGRQVIEEGIKWRLGDGNSVRVWGDKWIPRPYTFQPITPASVFNPELRVAELIDKDSRSWNSDVLTTNELGVIWKAKVPNKIKIFLWRACKEAIPTTQNLIRRKCDVEPACMTCGHPSKDAKHVFYDCSFARQIWALANIPSAAWNQWPGSLEDWFLLIRQSLDHAEFNMFVVVCWWMWKRRNALVMENKNSTPLEILGWHTATILGVTDPEHGEVIAARTAVEFANQMGWRSCVIEGDCLQVIQNVNAVKKDSSPIGSIISDIHILSTTFDSVVYMSSAMQIERLTV</sequence>
<dbReference type="PANTHER" id="PTHR47074">
    <property type="entry name" value="BNAC02G40300D PROTEIN"/>
    <property type="match status" value="1"/>
</dbReference>
<name>A0AAW2TUU1_SESRA</name>